<keyword evidence="5" id="KW-0493">Microtubule</keyword>
<keyword evidence="6" id="KW-0498">Mitosis</keyword>
<feature type="coiled-coil region" evidence="10">
    <location>
        <begin position="229"/>
        <end position="287"/>
    </location>
</feature>
<dbReference type="STRING" id="1073090.A0A1L9SQ05"/>
<reference evidence="12" key="1">
    <citation type="journal article" date="2017" name="Genome Biol.">
        <title>Comparative genomics reveals high biological diversity and specific adaptations in the industrially and medically important fungal genus Aspergillus.</title>
        <authorList>
            <person name="de Vries R.P."/>
            <person name="Riley R."/>
            <person name="Wiebenga A."/>
            <person name="Aguilar-Osorio G."/>
            <person name="Amillis S."/>
            <person name="Uchima C.A."/>
            <person name="Anderluh G."/>
            <person name="Asadollahi M."/>
            <person name="Askin M."/>
            <person name="Barry K."/>
            <person name="Battaglia E."/>
            <person name="Bayram O."/>
            <person name="Benocci T."/>
            <person name="Braus-Stromeyer S.A."/>
            <person name="Caldana C."/>
            <person name="Canovas D."/>
            <person name="Cerqueira G.C."/>
            <person name="Chen F."/>
            <person name="Chen W."/>
            <person name="Choi C."/>
            <person name="Clum A."/>
            <person name="Dos Santos R.A."/>
            <person name="Damasio A.R."/>
            <person name="Diallinas G."/>
            <person name="Emri T."/>
            <person name="Fekete E."/>
            <person name="Flipphi M."/>
            <person name="Freyberg S."/>
            <person name="Gallo A."/>
            <person name="Gournas C."/>
            <person name="Habgood R."/>
            <person name="Hainaut M."/>
            <person name="Harispe M.L."/>
            <person name="Henrissat B."/>
            <person name="Hilden K.S."/>
            <person name="Hope R."/>
            <person name="Hossain A."/>
            <person name="Karabika E."/>
            <person name="Karaffa L."/>
            <person name="Karanyi Z."/>
            <person name="Krasevec N."/>
            <person name="Kuo A."/>
            <person name="Kusch H."/>
            <person name="LaButti K."/>
            <person name="Lagendijk E.L."/>
            <person name="Lapidus A."/>
            <person name="Levasseur A."/>
            <person name="Lindquist E."/>
            <person name="Lipzen A."/>
            <person name="Logrieco A.F."/>
            <person name="MacCabe A."/>
            <person name="Maekelae M.R."/>
            <person name="Malavazi I."/>
            <person name="Melin P."/>
            <person name="Meyer V."/>
            <person name="Mielnichuk N."/>
            <person name="Miskei M."/>
            <person name="Molnar A.P."/>
            <person name="Mule G."/>
            <person name="Ngan C.Y."/>
            <person name="Orejas M."/>
            <person name="Orosz E."/>
            <person name="Ouedraogo J.P."/>
            <person name="Overkamp K.M."/>
            <person name="Park H.-S."/>
            <person name="Perrone G."/>
            <person name="Piumi F."/>
            <person name="Punt P.J."/>
            <person name="Ram A.F."/>
            <person name="Ramon A."/>
            <person name="Rauscher S."/>
            <person name="Record E."/>
            <person name="Riano-Pachon D.M."/>
            <person name="Robert V."/>
            <person name="Roehrig J."/>
            <person name="Ruller R."/>
            <person name="Salamov A."/>
            <person name="Salih N.S."/>
            <person name="Samson R.A."/>
            <person name="Sandor E."/>
            <person name="Sanguinetti M."/>
            <person name="Schuetze T."/>
            <person name="Sepcic K."/>
            <person name="Shelest E."/>
            <person name="Sherlock G."/>
            <person name="Sophianopoulou V."/>
            <person name="Squina F.M."/>
            <person name="Sun H."/>
            <person name="Susca A."/>
            <person name="Todd R.B."/>
            <person name="Tsang A."/>
            <person name="Unkles S.E."/>
            <person name="van de Wiele N."/>
            <person name="van Rossen-Uffink D."/>
            <person name="Oliveira J.V."/>
            <person name="Vesth T.C."/>
            <person name="Visser J."/>
            <person name="Yu J.-H."/>
            <person name="Zhou M."/>
            <person name="Andersen M.R."/>
            <person name="Archer D.B."/>
            <person name="Baker S.E."/>
            <person name="Benoit I."/>
            <person name="Brakhage A.A."/>
            <person name="Braus G.H."/>
            <person name="Fischer R."/>
            <person name="Frisvad J.C."/>
            <person name="Goldman G.H."/>
            <person name="Houbraken J."/>
            <person name="Oakley B."/>
            <person name="Pocsi I."/>
            <person name="Scazzocchio C."/>
            <person name="Seiboth B."/>
            <person name="vanKuyk P.A."/>
            <person name="Wortman J."/>
            <person name="Dyer P.S."/>
            <person name="Grigoriev I.V."/>
        </authorList>
    </citation>
    <scope>NUCLEOTIDE SEQUENCE [LARGE SCALE GENOMIC DNA]</scope>
    <source>
        <strain evidence="12">CBS 506.65</strain>
    </source>
</reference>
<keyword evidence="3" id="KW-0963">Cytoplasm</keyword>
<organism evidence="11 12">
    <name type="scientific">Penicilliopsis zonata CBS 506.65</name>
    <dbReference type="NCBI Taxonomy" id="1073090"/>
    <lineage>
        <taxon>Eukaryota</taxon>
        <taxon>Fungi</taxon>
        <taxon>Dikarya</taxon>
        <taxon>Ascomycota</taxon>
        <taxon>Pezizomycotina</taxon>
        <taxon>Eurotiomycetes</taxon>
        <taxon>Eurotiomycetidae</taxon>
        <taxon>Eurotiales</taxon>
        <taxon>Aspergillaceae</taxon>
        <taxon>Penicilliopsis</taxon>
    </lineage>
</organism>
<keyword evidence="12" id="KW-1185">Reference proteome</keyword>
<keyword evidence="7 10" id="KW-0175">Coiled coil</keyword>
<comment type="similarity">
    <text evidence="2">Belongs to the HAUS1 family.</text>
</comment>
<dbReference type="Pfam" id="PF25762">
    <property type="entry name" value="HAUS1"/>
    <property type="match status" value="1"/>
</dbReference>
<dbReference type="GO" id="GO:0051225">
    <property type="term" value="P:spindle assembly"/>
    <property type="evidence" value="ECO:0007669"/>
    <property type="project" value="InterPro"/>
</dbReference>
<evidence type="ECO:0000256" key="5">
    <source>
        <dbReference type="ARBA" id="ARBA00022701"/>
    </source>
</evidence>
<evidence type="ECO:0000256" key="3">
    <source>
        <dbReference type="ARBA" id="ARBA00022490"/>
    </source>
</evidence>
<evidence type="ECO:0000256" key="10">
    <source>
        <dbReference type="SAM" id="Coils"/>
    </source>
</evidence>
<sequence length="294" mass="33762">MESPSSFDSPLLSPAKARRAAIQAKDWAYVTSWLSRQYAPNLPPDFERNEDTLRTLLALAAANDAADEEAMILHRAREEAVQAYKMREANEDSQKKEILDEVQMCLGEKGRECLDDLAETTAILGALRPQRNEIGQAILELTREEFEVQSQVTKIEALRGYLERELADLRQQLKGLKSNKAYDVPSELPALTAEWSRSTKLLTAKLGEYQDKSAMLERNSTKGPTIEELVLEEEDFIRLKDTVEKLEKRVRLFHCLPKNLTDARSEYQKLEREYRQLVQKRDTMFENLRAGKTK</sequence>
<evidence type="ECO:0000256" key="2">
    <source>
        <dbReference type="ARBA" id="ARBA00005479"/>
    </source>
</evidence>
<evidence type="ECO:0000256" key="7">
    <source>
        <dbReference type="ARBA" id="ARBA00023054"/>
    </source>
</evidence>
<keyword evidence="9" id="KW-0131">Cell cycle</keyword>
<evidence type="ECO:0000256" key="6">
    <source>
        <dbReference type="ARBA" id="ARBA00022776"/>
    </source>
</evidence>
<dbReference type="EMBL" id="KV878338">
    <property type="protein sequence ID" value="OJJ49191.1"/>
    <property type="molecule type" value="Genomic_DNA"/>
</dbReference>
<evidence type="ECO:0000256" key="9">
    <source>
        <dbReference type="ARBA" id="ARBA00023306"/>
    </source>
</evidence>
<evidence type="ECO:0000313" key="11">
    <source>
        <dbReference type="EMBL" id="OJJ49191.1"/>
    </source>
</evidence>
<dbReference type="PANTHER" id="PTHR31570:SF1">
    <property type="entry name" value="HAUS AUGMIN-LIKE COMPLEX SUBUNIT 1"/>
    <property type="match status" value="1"/>
</dbReference>
<gene>
    <name evidence="11" type="ORF">ASPZODRAFT_60533</name>
</gene>
<accession>A0A1L9SQ05</accession>
<dbReference type="GO" id="GO:0005819">
    <property type="term" value="C:spindle"/>
    <property type="evidence" value="ECO:0007669"/>
    <property type="project" value="UniProtKB-SubCell"/>
</dbReference>
<dbReference type="GO" id="GO:0070652">
    <property type="term" value="C:HAUS complex"/>
    <property type="evidence" value="ECO:0007669"/>
    <property type="project" value="InterPro"/>
</dbReference>
<dbReference type="OrthoDB" id="5372507at2759"/>
<dbReference type="VEuPathDB" id="FungiDB:ASPZODRAFT_60533"/>
<dbReference type="AlphaFoldDB" id="A0A1L9SQ05"/>
<dbReference type="GO" id="GO:0005874">
    <property type="term" value="C:microtubule"/>
    <property type="evidence" value="ECO:0007669"/>
    <property type="project" value="UniProtKB-KW"/>
</dbReference>
<evidence type="ECO:0000256" key="8">
    <source>
        <dbReference type="ARBA" id="ARBA00023212"/>
    </source>
</evidence>
<dbReference type="GO" id="GO:0051301">
    <property type="term" value="P:cell division"/>
    <property type="evidence" value="ECO:0007669"/>
    <property type="project" value="UniProtKB-KW"/>
</dbReference>
<name>A0A1L9SQ05_9EURO</name>
<protein>
    <submittedName>
        <fullName evidence="11">Uncharacterized protein</fullName>
    </submittedName>
</protein>
<dbReference type="RefSeq" id="XP_022583701.1">
    <property type="nucleotide sequence ID" value="XM_022728927.1"/>
</dbReference>
<evidence type="ECO:0000256" key="1">
    <source>
        <dbReference type="ARBA" id="ARBA00004186"/>
    </source>
</evidence>
<dbReference type="InterPro" id="IPR026243">
    <property type="entry name" value="HAUS1"/>
</dbReference>
<dbReference type="PANTHER" id="PTHR31570">
    <property type="entry name" value="HAUS AUGMIN-LIKE COMPLEX SUBUNIT 1"/>
    <property type="match status" value="1"/>
</dbReference>
<keyword evidence="4" id="KW-0132">Cell division</keyword>
<evidence type="ECO:0000313" key="12">
    <source>
        <dbReference type="Proteomes" id="UP000184188"/>
    </source>
</evidence>
<keyword evidence="8" id="KW-0206">Cytoskeleton</keyword>
<comment type="subcellular location">
    <subcellularLocation>
        <location evidence="1">Cytoplasm</location>
        <location evidence="1">Cytoskeleton</location>
        <location evidence="1">Spindle</location>
    </subcellularLocation>
</comment>
<evidence type="ECO:0000256" key="4">
    <source>
        <dbReference type="ARBA" id="ARBA00022618"/>
    </source>
</evidence>
<dbReference type="GeneID" id="34615391"/>
<dbReference type="GO" id="GO:0005829">
    <property type="term" value="C:cytosol"/>
    <property type="evidence" value="ECO:0007669"/>
    <property type="project" value="TreeGrafter"/>
</dbReference>
<proteinExistence type="inferred from homology"/>
<dbReference type="Proteomes" id="UP000184188">
    <property type="component" value="Unassembled WGS sequence"/>
</dbReference>
<feature type="coiled-coil region" evidence="10">
    <location>
        <begin position="152"/>
        <end position="179"/>
    </location>
</feature>